<keyword evidence="6 7" id="KW-0472">Membrane</keyword>
<organism evidence="8 9">
    <name type="scientific">Aquilegia coerulea</name>
    <name type="common">Rocky mountain columbine</name>
    <dbReference type="NCBI Taxonomy" id="218851"/>
    <lineage>
        <taxon>Eukaryota</taxon>
        <taxon>Viridiplantae</taxon>
        <taxon>Streptophyta</taxon>
        <taxon>Embryophyta</taxon>
        <taxon>Tracheophyta</taxon>
        <taxon>Spermatophyta</taxon>
        <taxon>Magnoliopsida</taxon>
        <taxon>Ranunculales</taxon>
        <taxon>Ranunculaceae</taxon>
        <taxon>Thalictroideae</taxon>
        <taxon>Aquilegia</taxon>
    </lineage>
</organism>
<dbReference type="InterPro" id="IPR036259">
    <property type="entry name" value="MFS_trans_sf"/>
</dbReference>
<feature type="transmembrane region" description="Helical" evidence="7">
    <location>
        <begin position="12"/>
        <end position="30"/>
    </location>
</feature>
<evidence type="ECO:0000256" key="2">
    <source>
        <dbReference type="ARBA" id="ARBA00010992"/>
    </source>
</evidence>
<proteinExistence type="inferred from homology"/>
<evidence type="ECO:0008006" key="10">
    <source>
        <dbReference type="Google" id="ProtNLM"/>
    </source>
</evidence>
<accession>A0A2G5F0Q7</accession>
<evidence type="ECO:0000256" key="7">
    <source>
        <dbReference type="SAM" id="Phobius"/>
    </source>
</evidence>
<name>A0A2G5F0Q7_AQUCA</name>
<dbReference type="InterPro" id="IPR005828">
    <property type="entry name" value="MFS_sugar_transport-like"/>
</dbReference>
<dbReference type="GO" id="GO:0015144">
    <property type="term" value="F:carbohydrate transmembrane transporter activity"/>
    <property type="evidence" value="ECO:0007669"/>
    <property type="project" value="InterPro"/>
</dbReference>
<evidence type="ECO:0000256" key="5">
    <source>
        <dbReference type="ARBA" id="ARBA00022989"/>
    </source>
</evidence>
<dbReference type="Pfam" id="PF00083">
    <property type="entry name" value="Sugar_tr"/>
    <property type="match status" value="1"/>
</dbReference>
<gene>
    <name evidence="8" type="ORF">AQUCO_00300835v1</name>
</gene>
<evidence type="ECO:0000256" key="1">
    <source>
        <dbReference type="ARBA" id="ARBA00004370"/>
    </source>
</evidence>
<evidence type="ECO:0000313" key="9">
    <source>
        <dbReference type="Proteomes" id="UP000230069"/>
    </source>
</evidence>
<evidence type="ECO:0000313" key="8">
    <source>
        <dbReference type="EMBL" id="PIA61588.1"/>
    </source>
</evidence>
<keyword evidence="9" id="KW-1185">Reference proteome</keyword>
<dbReference type="Gene3D" id="1.20.1250.20">
    <property type="entry name" value="MFS general substrate transporter like domains"/>
    <property type="match status" value="1"/>
</dbReference>
<dbReference type="AlphaFoldDB" id="A0A2G5F0Q7"/>
<dbReference type="PANTHER" id="PTHR23500:SF460">
    <property type="entry name" value="SUGAR TRANSPORT PROTEIN 11"/>
    <property type="match status" value="1"/>
</dbReference>
<comment type="similarity">
    <text evidence="2">Belongs to the major facilitator superfamily. Sugar transporter (TC 2.A.1.1) family.</text>
</comment>
<dbReference type="EMBL" id="KZ305020">
    <property type="protein sequence ID" value="PIA61588.1"/>
    <property type="molecule type" value="Genomic_DNA"/>
</dbReference>
<dbReference type="GO" id="GO:0016020">
    <property type="term" value="C:membrane"/>
    <property type="evidence" value="ECO:0007669"/>
    <property type="project" value="UniProtKB-SubCell"/>
</dbReference>
<dbReference type="InParanoid" id="A0A2G5F0Q7"/>
<protein>
    <recommendedName>
        <fullName evidence="10">Major facilitator superfamily (MFS) profile domain-containing protein</fullName>
    </recommendedName>
</protein>
<dbReference type="OrthoDB" id="5296287at2759"/>
<dbReference type="InterPro" id="IPR045262">
    <property type="entry name" value="STP/PLT_plant"/>
</dbReference>
<dbReference type="Proteomes" id="UP000230069">
    <property type="component" value="Unassembled WGS sequence"/>
</dbReference>
<keyword evidence="3" id="KW-0813">Transport</keyword>
<reference evidence="8 9" key="1">
    <citation type="submission" date="2017-09" db="EMBL/GenBank/DDBJ databases">
        <title>WGS assembly of Aquilegia coerulea Goldsmith.</title>
        <authorList>
            <person name="Hodges S."/>
            <person name="Kramer E."/>
            <person name="Nordborg M."/>
            <person name="Tomkins J."/>
            <person name="Borevitz J."/>
            <person name="Derieg N."/>
            <person name="Yan J."/>
            <person name="Mihaltcheva S."/>
            <person name="Hayes R.D."/>
            <person name="Rokhsar D."/>
        </authorList>
    </citation>
    <scope>NUCLEOTIDE SEQUENCE [LARGE SCALE GENOMIC DNA]</scope>
    <source>
        <strain evidence="9">cv. Goldsmith</strain>
    </source>
</reference>
<keyword evidence="4 7" id="KW-0812">Transmembrane</keyword>
<sequence>MQLPYIQFTNLTLHLFSRLCMFLGLLGCLVPSEIFPLKIRSAGNAIMIAVSLCFTFITAQFSLGMFCKLEFGIFYFFAAFVFIMTIFVICFLPETKDIPIQEMPRVWKQHWFCKRYVDELKEQIELV</sequence>
<dbReference type="SUPFAM" id="SSF103473">
    <property type="entry name" value="MFS general substrate transporter"/>
    <property type="match status" value="1"/>
</dbReference>
<dbReference type="PANTHER" id="PTHR23500">
    <property type="entry name" value="SOLUTE CARRIER FAMILY 2, FACILITATED GLUCOSE TRANSPORTER"/>
    <property type="match status" value="1"/>
</dbReference>
<evidence type="ECO:0000256" key="4">
    <source>
        <dbReference type="ARBA" id="ARBA00022692"/>
    </source>
</evidence>
<evidence type="ECO:0000256" key="3">
    <source>
        <dbReference type="ARBA" id="ARBA00022448"/>
    </source>
</evidence>
<evidence type="ECO:0000256" key="6">
    <source>
        <dbReference type="ARBA" id="ARBA00023136"/>
    </source>
</evidence>
<feature type="transmembrane region" description="Helical" evidence="7">
    <location>
        <begin position="42"/>
        <end position="61"/>
    </location>
</feature>
<keyword evidence="5 7" id="KW-1133">Transmembrane helix</keyword>
<feature type="transmembrane region" description="Helical" evidence="7">
    <location>
        <begin position="73"/>
        <end position="93"/>
    </location>
</feature>
<comment type="subcellular location">
    <subcellularLocation>
        <location evidence="1">Membrane</location>
    </subcellularLocation>
</comment>